<evidence type="ECO:0000313" key="2">
    <source>
        <dbReference type="Proteomes" id="UP000199370"/>
    </source>
</evidence>
<accession>A0A1G9V119</accession>
<protein>
    <submittedName>
        <fullName evidence="1">Uncharacterized protein</fullName>
    </submittedName>
</protein>
<gene>
    <name evidence="1" type="ORF">SAMN05192554_105125</name>
</gene>
<sequence length="232" mass="24868">MRRRALLASIGTASLAGCLGAAEVAEPQPCEPGNDSLGSLLDAVTTEEPPRTARVRAVVVHVGYRLVLTDGTGWGVLDPERESESLDIERGDCVSAHCYLREGASKMTGVTRLAVHLGDRVTTTDENPAGEPPTMPSPPEALFDMRADGNEAIVLQNVGPASVPAGRLQVRNVSGDRELLDTARWSDLTEKAPGDPVTVGDSLRVDWPGESVLCWRGESGWVETVTDWWTLE</sequence>
<dbReference type="EMBL" id="FNIA01000005">
    <property type="protein sequence ID" value="SDM65809.1"/>
    <property type="molecule type" value="Genomic_DNA"/>
</dbReference>
<dbReference type="AlphaFoldDB" id="A0A1G9V119"/>
<evidence type="ECO:0000313" key="1">
    <source>
        <dbReference type="EMBL" id="SDM65809.1"/>
    </source>
</evidence>
<organism evidence="1 2">
    <name type="scientific">Haloarchaeobius iranensis</name>
    <dbReference type="NCBI Taxonomy" id="996166"/>
    <lineage>
        <taxon>Archaea</taxon>
        <taxon>Methanobacteriati</taxon>
        <taxon>Methanobacteriota</taxon>
        <taxon>Stenosarchaea group</taxon>
        <taxon>Halobacteria</taxon>
        <taxon>Halobacteriales</taxon>
        <taxon>Halorubellaceae</taxon>
        <taxon>Haloarchaeobius</taxon>
    </lineage>
</organism>
<dbReference type="PROSITE" id="PS51257">
    <property type="entry name" value="PROKAR_LIPOPROTEIN"/>
    <property type="match status" value="1"/>
</dbReference>
<reference evidence="1 2" key="1">
    <citation type="submission" date="2016-10" db="EMBL/GenBank/DDBJ databases">
        <authorList>
            <person name="de Groot N.N."/>
        </authorList>
    </citation>
    <scope>NUCLEOTIDE SEQUENCE [LARGE SCALE GENOMIC DNA]</scope>
    <source>
        <strain evidence="2">EB21,IBRC-M 10013,KCTC 4048</strain>
    </source>
</reference>
<proteinExistence type="predicted"/>
<dbReference type="RefSeq" id="WP_089732127.1">
    <property type="nucleotide sequence ID" value="NZ_FNIA01000005.1"/>
</dbReference>
<name>A0A1G9V119_9EURY</name>
<dbReference type="Proteomes" id="UP000199370">
    <property type="component" value="Unassembled WGS sequence"/>
</dbReference>
<keyword evidence="2" id="KW-1185">Reference proteome</keyword>